<dbReference type="InParanoid" id="A0A286U673"/>
<feature type="region of interest" description="Disordered" evidence="12">
    <location>
        <begin position="1014"/>
        <end position="1109"/>
    </location>
</feature>
<evidence type="ECO:0000256" key="5">
    <source>
        <dbReference type="ARBA" id="ARBA00022806"/>
    </source>
</evidence>
<keyword evidence="4 15" id="KW-0378">Hydrolase</keyword>
<dbReference type="Pfam" id="PF00270">
    <property type="entry name" value="DEAD"/>
    <property type="match status" value="1"/>
</dbReference>
<reference evidence="15 16" key="1">
    <citation type="journal article" date="2017" name="Mol. Ecol.">
        <title>Comparative and population genomic landscape of Phellinus noxius: A hypervariable fungus causing root rot in trees.</title>
        <authorList>
            <person name="Chung C.L."/>
            <person name="Lee T.J."/>
            <person name="Akiba M."/>
            <person name="Lee H.H."/>
            <person name="Kuo T.H."/>
            <person name="Liu D."/>
            <person name="Ke H.M."/>
            <person name="Yokoi T."/>
            <person name="Roa M.B."/>
            <person name="Lu M.J."/>
            <person name="Chang Y.Y."/>
            <person name="Ann P.J."/>
            <person name="Tsai J.N."/>
            <person name="Chen C.Y."/>
            <person name="Tzean S.S."/>
            <person name="Ota Y."/>
            <person name="Hattori T."/>
            <person name="Sahashi N."/>
            <person name="Liou R.F."/>
            <person name="Kikuchi T."/>
            <person name="Tsai I.J."/>
        </authorList>
    </citation>
    <scope>NUCLEOTIDE SEQUENCE [LARGE SCALE GENOMIC DNA]</scope>
    <source>
        <strain evidence="15 16">FFPRI411160</strain>
    </source>
</reference>
<dbReference type="PANTHER" id="PTHR18934">
    <property type="entry name" value="ATP-DEPENDENT RNA HELICASE"/>
    <property type="match status" value="1"/>
</dbReference>
<dbReference type="GO" id="GO:0003724">
    <property type="term" value="F:RNA helicase activity"/>
    <property type="evidence" value="ECO:0007669"/>
    <property type="project" value="UniProtKB-EC"/>
</dbReference>
<dbReference type="EMBL" id="NBII01000011">
    <property type="protein sequence ID" value="PAV15029.1"/>
    <property type="molecule type" value="Genomic_DNA"/>
</dbReference>
<keyword evidence="3" id="KW-0547">Nucleotide-binding</keyword>
<feature type="coiled-coil region" evidence="11">
    <location>
        <begin position="590"/>
        <end position="617"/>
    </location>
</feature>
<dbReference type="AlphaFoldDB" id="A0A286U673"/>
<dbReference type="STRING" id="2282107.A0A286U673"/>
<keyword evidence="6" id="KW-0067">ATP-binding</keyword>
<gene>
    <name evidence="15" type="ORF">PNOK_0958200</name>
</gene>
<dbReference type="Proteomes" id="UP000217199">
    <property type="component" value="Unassembled WGS sequence"/>
</dbReference>
<dbReference type="PROSITE" id="PS51194">
    <property type="entry name" value="HELICASE_CTER"/>
    <property type="match status" value="1"/>
</dbReference>
<dbReference type="Gene3D" id="1.20.120.1080">
    <property type="match status" value="1"/>
</dbReference>
<feature type="region of interest" description="Disordered" evidence="12">
    <location>
        <begin position="743"/>
        <end position="768"/>
    </location>
</feature>
<dbReference type="InterPro" id="IPR001650">
    <property type="entry name" value="Helicase_C-like"/>
</dbReference>
<evidence type="ECO:0000256" key="6">
    <source>
        <dbReference type="ARBA" id="ARBA00022840"/>
    </source>
</evidence>
<evidence type="ECO:0000256" key="10">
    <source>
        <dbReference type="ARBA" id="ARBA00055599"/>
    </source>
</evidence>
<dbReference type="SMART" id="SM00490">
    <property type="entry name" value="HELICc"/>
    <property type="match status" value="1"/>
</dbReference>
<feature type="region of interest" description="Disordered" evidence="12">
    <location>
        <begin position="943"/>
        <end position="999"/>
    </location>
</feature>
<dbReference type="Pfam" id="PF04408">
    <property type="entry name" value="WHD_HA2"/>
    <property type="match status" value="1"/>
</dbReference>
<dbReference type="InterPro" id="IPR007502">
    <property type="entry name" value="Helicase-assoc_dom"/>
</dbReference>
<evidence type="ECO:0000256" key="3">
    <source>
        <dbReference type="ARBA" id="ARBA00022741"/>
    </source>
</evidence>
<evidence type="ECO:0000313" key="15">
    <source>
        <dbReference type="EMBL" id="PAV15029.1"/>
    </source>
</evidence>
<dbReference type="FunFam" id="3.40.50.300:FF:000007">
    <property type="entry name" value="Pre-mRNA-splicing factor ATP-dependent RNA helicase"/>
    <property type="match status" value="1"/>
</dbReference>
<dbReference type="EC" id="3.6.4.13" evidence="1"/>
<dbReference type="InterPro" id="IPR048333">
    <property type="entry name" value="HA2_WH"/>
</dbReference>
<name>A0A286U673_9AGAM</name>
<dbReference type="FunFam" id="3.40.50.300:FF:001148">
    <property type="entry name" value="Pre-mRNA-splicing factor ATP-dependent RNA helicase DHX15/PRP43"/>
    <property type="match status" value="1"/>
</dbReference>
<dbReference type="Gene3D" id="3.40.50.300">
    <property type="entry name" value="P-loop containing nucleotide triphosphate hydrolases"/>
    <property type="match status" value="2"/>
</dbReference>
<dbReference type="Pfam" id="PF00271">
    <property type="entry name" value="Helicase_C"/>
    <property type="match status" value="1"/>
</dbReference>
<dbReference type="InterPro" id="IPR014001">
    <property type="entry name" value="Helicase_ATP-bd"/>
</dbReference>
<keyword evidence="11" id="KW-0175">Coiled coil</keyword>
<feature type="compositionally biased region" description="Basic and acidic residues" evidence="12">
    <location>
        <begin position="1014"/>
        <end position="1029"/>
    </location>
</feature>
<keyword evidence="16" id="KW-1185">Reference proteome</keyword>
<dbReference type="FunFam" id="1.20.120.1080:FF:000003">
    <property type="entry name" value="Pre-mRNA-splicing factor ATP-dependent RNA helicase PRP43"/>
    <property type="match status" value="1"/>
</dbReference>
<dbReference type="SMART" id="SM00847">
    <property type="entry name" value="HA2"/>
    <property type="match status" value="1"/>
</dbReference>
<dbReference type="InterPro" id="IPR003593">
    <property type="entry name" value="AAA+_ATPase"/>
</dbReference>
<evidence type="ECO:0000256" key="7">
    <source>
        <dbReference type="ARBA" id="ARBA00023187"/>
    </source>
</evidence>
<evidence type="ECO:0000256" key="1">
    <source>
        <dbReference type="ARBA" id="ARBA00012552"/>
    </source>
</evidence>
<comment type="caution">
    <text evidence="15">The sequence shown here is derived from an EMBL/GenBank/DDBJ whole genome shotgun (WGS) entry which is preliminary data.</text>
</comment>
<dbReference type="GO" id="GO:0016787">
    <property type="term" value="F:hydrolase activity"/>
    <property type="evidence" value="ECO:0007669"/>
    <property type="project" value="UniProtKB-KW"/>
</dbReference>
<organism evidence="15 16">
    <name type="scientific">Pyrrhoderma noxium</name>
    <dbReference type="NCBI Taxonomy" id="2282107"/>
    <lineage>
        <taxon>Eukaryota</taxon>
        <taxon>Fungi</taxon>
        <taxon>Dikarya</taxon>
        <taxon>Basidiomycota</taxon>
        <taxon>Agaricomycotina</taxon>
        <taxon>Agaricomycetes</taxon>
        <taxon>Hymenochaetales</taxon>
        <taxon>Hymenochaetaceae</taxon>
        <taxon>Pyrrhoderma</taxon>
    </lineage>
</organism>
<dbReference type="GO" id="GO:0071014">
    <property type="term" value="C:post-mRNA release spliceosomal complex"/>
    <property type="evidence" value="ECO:0007669"/>
    <property type="project" value="UniProtKB-ARBA"/>
</dbReference>
<feature type="domain" description="Helicase C-terminal" evidence="14">
    <location>
        <begin position="267"/>
        <end position="454"/>
    </location>
</feature>
<dbReference type="FunCoup" id="A0A286U673">
    <property type="interactions" value="982"/>
</dbReference>
<dbReference type="CDD" id="cd18791">
    <property type="entry name" value="SF2_C_RHA"/>
    <property type="match status" value="1"/>
</dbReference>
<proteinExistence type="inferred from homology"/>
<dbReference type="InterPro" id="IPR027417">
    <property type="entry name" value="P-loop_NTPase"/>
</dbReference>
<dbReference type="OrthoDB" id="10253254at2759"/>
<evidence type="ECO:0000259" key="14">
    <source>
        <dbReference type="PROSITE" id="PS51194"/>
    </source>
</evidence>
<dbReference type="InterPro" id="IPR011709">
    <property type="entry name" value="DEAD-box_helicase_OB_fold"/>
</dbReference>
<protein>
    <recommendedName>
        <fullName evidence="1">RNA helicase</fullName>
        <ecNumber evidence="1">3.6.4.13</ecNumber>
    </recommendedName>
</protein>
<keyword evidence="5" id="KW-0347">Helicase</keyword>
<dbReference type="SMART" id="SM00382">
    <property type="entry name" value="AAA"/>
    <property type="match status" value="1"/>
</dbReference>
<dbReference type="SUPFAM" id="SSF52540">
    <property type="entry name" value="P-loop containing nucleoside triphosphate hydrolases"/>
    <property type="match status" value="1"/>
</dbReference>
<comment type="similarity">
    <text evidence="8">Belongs to the DEAD box helicase family. DEAH subfamily. DDX15/PRP43 sub-subfamily.</text>
</comment>
<dbReference type="InterPro" id="IPR002464">
    <property type="entry name" value="DNA/RNA_helicase_DEAH_CS"/>
</dbReference>
<dbReference type="InterPro" id="IPR011545">
    <property type="entry name" value="DEAD/DEAH_box_helicase_dom"/>
</dbReference>
<dbReference type="PROSITE" id="PS51192">
    <property type="entry name" value="HELICASE_ATP_BIND_1"/>
    <property type="match status" value="1"/>
</dbReference>
<comment type="catalytic activity">
    <reaction evidence="9">
        <text>ATP + H2O = ADP + phosphate + H(+)</text>
        <dbReference type="Rhea" id="RHEA:13065"/>
        <dbReference type="ChEBI" id="CHEBI:15377"/>
        <dbReference type="ChEBI" id="CHEBI:15378"/>
        <dbReference type="ChEBI" id="CHEBI:30616"/>
        <dbReference type="ChEBI" id="CHEBI:43474"/>
        <dbReference type="ChEBI" id="CHEBI:456216"/>
        <dbReference type="EC" id="3.6.4.13"/>
    </reaction>
</comment>
<feature type="compositionally biased region" description="Low complexity" evidence="12">
    <location>
        <begin position="1059"/>
        <end position="1077"/>
    </location>
</feature>
<evidence type="ECO:0000256" key="8">
    <source>
        <dbReference type="ARBA" id="ARBA00024333"/>
    </source>
</evidence>
<evidence type="ECO:0000256" key="4">
    <source>
        <dbReference type="ARBA" id="ARBA00022801"/>
    </source>
</evidence>
<dbReference type="GO" id="GO:0003723">
    <property type="term" value="F:RNA binding"/>
    <property type="evidence" value="ECO:0007669"/>
    <property type="project" value="TreeGrafter"/>
</dbReference>
<dbReference type="InterPro" id="IPR044756">
    <property type="entry name" value="DHX15_DEXHc"/>
</dbReference>
<evidence type="ECO:0000256" key="12">
    <source>
        <dbReference type="SAM" id="MobiDB-lite"/>
    </source>
</evidence>
<evidence type="ECO:0000256" key="11">
    <source>
        <dbReference type="SAM" id="Coils"/>
    </source>
</evidence>
<feature type="domain" description="Helicase ATP-binding" evidence="13">
    <location>
        <begin position="71"/>
        <end position="237"/>
    </location>
</feature>
<evidence type="ECO:0000259" key="13">
    <source>
        <dbReference type="PROSITE" id="PS51192"/>
    </source>
</evidence>
<feature type="compositionally biased region" description="Low complexity" evidence="12">
    <location>
        <begin position="947"/>
        <end position="980"/>
    </location>
</feature>
<dbReference type="PROSITE" id="PS00690">
    <property type="entry name" value="DEAH_ATP_HELICASE"/>
    <property type="match status" value="1"/>
</dbReference>
<dbReference type="GO" id="GO:0005524">
    <property type="term" value="F:ATP binding"/>
    <property type="evidence" value="ECO:0007669"/>
    <property type="project" value="UniProtKB-KW"/>
</dbReference>
<dbReference type="Pfam" id="PF07717">
    <property type="entry name" value="OB_NTP_bind"/>
    <property type="match status" value="1"/>
</dbReference>
<comment type="function">
    <text evidence="10">Pre-mRNA processing factor involved in disassembly of spliceosomes after the release of mature mRNA.</text>
</comment>
<dbReference type="Pfam" id="PF21010">
    <property type="entry name" value="HA2_C"/>
    <property type="match status" value="1"/>
</dbReference>
<evidence type="ECO:0000256" key="2">
    <source>
        <dbReference type="ARBA" id="ARBA00022664"/>
    </source>
</evidence>
<sequence>MSKANGDKATDPTIKEPLYGFLPRKVKGEQVRRVLEGDVNPFTKQPHSAAYKKIVETRKKLPVYAQMDEFYKMFSDNQVIVMVGETGSGKTTQIPQFVAYSDLPHTKGKMIACTQPRRVAAMSVAKRVADEMDVQLGKHVGYSIRFEDMTESGTTFLKYMTDGMLLREAMNDPNLERYSTIILDEAHERTLATDILMGLLKGVTKRRSDLKLIVMSATLDAVKFQKYFGSISSENAGPAPLFKVPGRTHPVEVFYTQEPEPDYVEAAIRTVLMIHRAEEPGDILLFLTGEEEIEDACRKIKLEADDLTNQDPEAVGPLICIPLYSSLPPQQQQRIFDPAPKPNTPNGAPGRKVVVSTNIAETSLTIDGIVYVVDPGFSKQKVYNPRIRVESLLVSPISKASAQQRAGRAGRTRPGKCFRLYTEKDFMSELEEQTHPEILRSNLANTVLELVKLGIKDLVHFDYVDAPAPETLMRALELLNYLAALNDEGELTPLGTIMAEFPLDPQMSKMLIASPEFRCSNEILTIVAMLSVPNVFVRPNNARKEADAAKALLSVPDGDHLTLLNVYNNYKQNIHDKNWAWSNYLSARALAQADNVRSQLERIMERYEIELVTNTDERKFYENVRKALVCGYFMQVAHKEGEKGSYLTVKDNQVVALHPSCGLETQPEWVIFNEFALTTRPYLRTVTDVRPEWLLEYASNYFDLSSFPDGETKRALIRTQNKRSGKRDVLKFKLRPSSRLNQANLGQNLDRSVQVTPTGLSGSGGSGNSSLGGVGNIAASASNAIVAASPSIASVPSSASISSLASTSSASSVQTAATSVGSETTLSSFGSSSRVTTELLAEPLSRDKFDDGGLPNQLAVMELTEEGTQVVLNLQPNVKAYWSLSVEKPRWQKVKTPVFDISSPTFLTPDEKTAVNLKFVSESKAPRRSRGLLGILDDLTFRNKSGPRTSSLSAPASRSTSPSPLSRTARTLTNPSSHSRPPSPASNTSSRKSSFGEAQKCTNEIVFRVNVEWKNERSKESSRRSEKPRRSSVQPQPSNNSERSERGRTRRSNQSVQATSTPSAPSSLSTFSSSPPSNARAPRKESTRLRPSKDGGGSSKFDESPQTTR</sequence>
<dbReference type="PANTHER" id="PTHR18934:SF109">
    <property type="entry name" value="ATP-DEPENDENT RNA HELICASE DHX15 HOMOLOG"/>
    <property type="match status" value="1"/>
</dbReference>
<dbReference type="GO" id="GO:0000390">
    <property type="term" value="P:spliceosomal complex disassembly"/>
    <property type="evidence" value="ECO:0007669"/>
    <property type="project" value="UniProtKB-ARBA"/>
</dbReference>
<evidence type="ECO:0000313" key="16">
    <source>
        <dbReference type="Proteomes" id="UP000217199"/>
    </source>
</evidence>
<keyword evidence="2" id="KW-0507">mRNA processing</keyword>
<accession>A0A286U673</accession>
<dbReference type="SMART" id="SM00487">
    <property type="entry name" value="DEXDc"/>
    <property type="match status" value="1"/>
</dbReference>
<feature type="compositionally biased region" description="Basic and acidic residues" evidence="12">
    <location>
        <begin position="1082"/>
        <end position="1093"/>
    </location>
</feature>
<dbReference type="CDD" id="cd17973">
    <property type="entry name" value="DEXHc_DHX15"/>
    <property type="match status" value="1"/>
</dbReference>
<keyword evidence="7" id="KW-0508">mRNA splicing</keyword>
<evidence type="ECO:0000256" key="9">
    <source>
        <dbReference type="ARBA" id="ARBA00047984"/>
    </source>
</evidence>
<feature type="compositionally biased region" description="Polar residues" evidence="12">
    <location>
        <begin position="743"/>
        <end position="758"/>
    </location>
</feature>